<accession>A0A1G2SYN4</accession>
<dbReference type="EMBL" id="MHVH01000006">
    <property type="protein sequence ID" value="OHA90104.1"/>
    <property type="molecule type" value="Genomic_DNA"/>
</dbReference>
<dbReference type="Proteomes" id="UP000178107">
    <property type="component" value="Unassembled WGS sequence"/>
</dbReference>
<comment type="caution">
    <text evidence="2">The sequence shown here is derived from an EMBL/GenBank/DDBJ whole genome shotgun (WGS) entry which is preliminary data.</text>
</comment>
<evidence type="ECO:0000256" key="1">
    <source>
        <dbReference type="SAM" id="MobiDB-lite"/>
    </source>
</evidence>
<gene>
    <name evidence="2" type="ORF">A2838_00530</name>
</gene>
<proteinExistence type="predicted"/>
<dbReference type="AlphaFoldDB" id="A0A1G2SYN4"/>
<reference evidence="2 3" key="1">
    <citation type="journal article" date="2016" name="Nat. Commun.">
        <title>Thousands of microbial genomes shed light on interconnected biogeochemical processes in an aquifer system.</title>
        <authorList>
            <person name="Anantharaman K."/>
            <person name="Brown C.T."/>
            <person name="Hug L.A."/>
            <person name="Sharon I."/>
            <person name="Castelle C.J."/>
            <person name="Probst A.J."/>
            <person name="Thomas B.C."/>
            <person name="Singh A."/>
            <person name="Wilkins M.J."/>
            <person name="Karaoz U."/>
            <person name="Brodie E.L."/>
            <person name="Williams K.H."/>
            <person name="Hubbard S.S."/>
            <person name="Banfield J.F."/>
        </authorList>
    </citation>
    <scope>NUCLEOTIDE SEQUENCE [LARGE SCALE GENOMIC DNA]</scope>
</reference>
<name>A0A1G2SYN4_9BACT</name>
<feature type="compositionally biased region" description="Gly residues" evidence="1">
    <location>
        <begin position="23"/>
        <end position="32"/>
    </location>
</feature>
<evidence type="ECO:0000313" key="3">
    <source>
        <dbReference type="Proteomes" id="UP000178107"/>
    </source>
</evidence>
<feature type="region of interest" description="Disordered" evidence="1">
    <location>
        <begin position="6"/>
        <end position="32"/>
    </location>
</feature>
<sequence length="284" mass="30300">MVIAFATSASAQGASRPGMVISGSGGGGGGGTSVPPMPIKPTGLEVQVMSYYGMPISGATVTISLVHQDAGTGEWFADHSTSKKFGKCEAAKVVDCIRKDGRGTISNPSLPPSDNPYDSWRVLDVRAEANGFVHHLTSVVWVGTDGDMIVTAPTIYMYESGFATSDAYAWYTSDRIIAVGLWARQNWDENVIVDFSFKGSSWTKVQVDYGTTYSTSEQVGPNGVWIIQEFWAPQNATASYGGSVCGTIQVRSAYEAESVKAQTKEVCVKLRRPSVVPVPVGKGF</sequence>
<organism evidence="2 3">
    <name type="scientific">Candidatus Zambryskibacteria bacterium RIFCSPHIGHO2_01_FULL_46_25</name>
    <dbReference type="NCBI Taxonomy" id="1802738"/>
    <lineage>
        <taxon>Bacteria</taxon>
        <taxon>Candidatus Zambryskiibacteriota</taxon>
    </lineage>
</organism>
<evidence type="ECO:0000313" key="2">
    <source>
        <dbReference type="EMBL" id="OHA90104.1"/>
    </source>
</evidence>
<protein>
    <submittedName>
        <fullName evidence="2">Uncharacterized protein</fullName>
    </submittedName>
</protein>